<comment type="caution">
    <text evidence="1">The sequence shown here is derived from an EMBL/GenBank/DDBJ whole genome shotgun (WGS) entry which is preliminary data.</text>
</comment>
<reference evidence="1" key="2">
    <citation type="journal article" date="2023" name="Int. J. Mol. Sci.">
        <title>De Novo Assembly and Annotation of 11 Diverse Shrub Willow (Salix) Genomes Reveals Novel Gene Organization in Sex-Linked Regions.</title>
        <authorList>
            <person name="Hyden B."/>
            <person name="Feng K."/>
            <person name="Yates T.B."/>
            <person name="Jawdy S."/>
            <person name="Cereghino C."/>
            <person name="Smart L.B."/>
            <person name="Muchero W."/>
        </authorList>
    </citation>
    <scope>NUCLEOTIDE SEQUENCE</scope>
    <source>
        <tissue evidence="1">Shoot tip</tissue>
    </source>
</reference>
<dbReference type="OrthoDB" id="1748470at2759"/>
<sequence>MGNVSKCIIKKPKIILVPYPAQGHVTPMLKLASAFI</sequence>
<accession>A0A9Q0VYD2</accession>
<keyword evidence="2" id="KW-1185">Reference proteome</keyword>
<dbReference type="Proteomes" id="UP001151532">
    <property type="component" value="Chromosome 16"/>
</dbReference>
<name>A0A9Q0VYD2_SALPP</name>
<feature type="non-terminal residue" evidence="1">
    <location>
        <position position="36"/>
    </location>
</feature>
<gene>
    <name evidence="1" type="ORF">OIU79_028940</name>
</gene>
<dbReference type="SUPFAM" id="SSF53756">
    <property type="entry name" value="UDP-Glycosyltransferase/glycogen phosphorylase"/>
    <property type="match status" value="1"/>
</dbReference>
<dbReference type="Gene3D" id="3.40.50.2000">
    <property type="entry name" value="Glycogen Phosphorylase B"/>
    <property type="match status" value="1"/>
</dbReference>
<reference evidence="1" key="1">
    <citation type="submission" date="2022-11" db="EMBL/GenBank/DDBJ databases">
        <authorList>
            <person name="Hyden B.L."/>
            <person name="Feng K."/>
            <person name="Yates T."/>
            <person name="Jawdy S."/>
            <person name="Smart L.B."/>
            <person name="Muchero W."/>
        </authorList>
    </citation>
    <scope>NUCLEOTIDE SEQUENCE</scope>
    <source>
        <tissue evidence="1">Shoot tip</tissue>
    </source>
</reference>
<proteinExistence type="predicted"/>
<dbReference type="AlphaFoldDB" id="A0A9Q0VYD2"/>
<dbReference type="EMBL" id="JAPFFK010000007">
    <property type="protein sequence ID" value="KAJ6756651.1"/>
    <property type="molecule type" value="Genomic_DNA"/>
</dbReference>
<evidence type="ECO:0000313" key="1">
    <source>
        <dbReference type="EMBL" id="KAJ6756651.1"/>
    </source>
</evidence>
<organism evidence="1 2">
    <name type="scientific">Salix purpurea</name>
    <name type="common">Purple osier willow</name>
    <dbReference type="NCBI Taxonomy" id="77065"/>
    <lineage>
        <taxon>Eukaryota</taxon>
        <taxon>Viridiplantae</taxon>
        <taxon>Streptophyta</taxon>
        <taxon>Embryophyta</taxon>
        <taxon>Tracheophyta</taxon>
        <taxon>Spermatophyta</taxon>
        <taxon>Magnoliopsida</taxon>
        <taxon>eudicotyledons</taxon>
        <taxon>Gunneridae</taxon>
        <taxon>Pentapetalae</taxon>
        <taxon>rosids</taxon>
        <taxon>fabids</taxon>
        <taxon>Malpighiales</taxon>
        <taxon>Salicaceae</taxon>
        <taxon>Saliceae</taxon>
        <taxon>Salix</taxon>
    </lineage>
</organism>
<protein>
    <submittedName>
        <fullName evidence="1">Uncharacterized protein</fullName>
    </submittedName>
</protein>
<evidence type="ECO:0000313" key="2">
    <source>
        <dbReference type="Proteomes" id="UP001151532"/>
    </source>
</evidence>